<dbReference type="EMBL" id="JEMU01000020">
    <property type="protein sequence ID" value="KAJ01739.1"/>
    <property type="molecule type" value="Genomic_DNA"/>
</dbReference>
<feature type="region of interest" description="Disordered" evidence="1">
    <location>
        <begin position="26"/>
        <end position="47"/>
    </location>
</feature>
<organism evidence="4 5">
    <name type="scientific">Sulfitobacter mediterraneus</name>
    <dbReference type="NCBI Taxonomy" id="83219"/>
    <lineage>
        <taxon>Bacteria</taxon>
        <taxon>Pseudomonadati</taxon>
        <taxon>Pseudomonadota</taxon>
        <taxon>Alphaproteobacteria</taxon>
        <taxon>Rhodobacterales</taxon>
        <taxon>Roseobacteraceae</taxon>
        <taxon>Sulfitobacter</taxon>
    </lineage>
</organism>
<accession>A0A061SQQ2</accession>
<dbReference type="PROSITE" id="PS50222">
    <property type="entry name" value="EF_HAND_2"/>
    <property type="match status" value="1"/>
</dbReference>
<dbReference type="GO" id="GO:0005509">
    <property type="term" value="F:calcium ion binding"/>
    <property type="evidence" value="ECO:0007669"/>
    <property type="project" value="InterPro"/>
</dbReference>
<evidence type="ECO:0000256" key="2">
    <source>
        <dbReference type="SAM" id="SignalP"/>
    </source>
</evidence>
<protein>
    <submittedName>
        <fullName evidence="4">Calcium-binding protein</fullName>
    </submittedName>
</protein>
<evidence type="ECO:0000313" key="5">
    <source>
        <dbReference type="Proteomes" id="UP000027337"/>
    </source>
</evidence>
<dbReference type="InterPro" id="IPR002048">
    <property type="entry name" value="EF_hand_dom"/>
</dbReference>
<keyword evidence="5" id="KW-1185">Reference proteome</keyword>
<sequence length="190" mass="20096">MTHSSKSIIFSVLTISLIASAAVANPDHHDGKGQTETEGTPFVDQSGMRGMSGMEGMNGMSGMGEMGGNHMQMMQMMVKMHMSMMGQMHGGASAQLANLFSDGATPAEIMLRFDANGDGALDLTEFQAWDAEAHKPQVVDRFQALDADGVDAISIDELAAAQTAGGMSVSMDNGMTDSMMQDEMTDDDSN</sequence>
<feature type="chain" id="PRO_5001606702" evidence="2">
    <location>
        <begin position="22"/>
        <end position="190"/>
    </location>
</feature>
<feature type="domain" description="EF-hand" evidence="3">
    <location>
        <begin position="101"/>
        <end position="136"/>
    </location>
</feature>
<evidence type="ECO:0000256" key="1">
    <source>
        <dbReference type="SAM" id="MobiDB-lite"/>
    </source>
</evidence>
<dbReference type="PROSITE" id="PS00018">
    <property type="entry name" value="EF_HAND_1"/>
    <property type="match status" value="1"/>
</dbReference>
<gene>
    <name evidence="4" type="ORF">PM02_17745</name>
</gene>
<feature type="signal peptide" evidence="2">
    <location>
        <begin position="1"/>
        <end position="21"/>
    </location>
</feature>
<evidence type="ECO:0000259" key="3">
    <source>
        <dbReference type="PROSITE" id="PS50222"/>
    </source>
</evidence>
<dbReference type="Gene3D" id="1.10.238.10">
    <property type="entry name" value="EF-hand"/>
    <property type="match status" value="1"/>
</dbReference>
<proteinExistence type="predicted"/>
<name>A0A061SQQ2_9RHOB</name>
<dbReference type="InterPro" id="IPR011992">
    <property type="entry name" value="EF-hand-dom_pair"/>
</dbReference>
<feature type="compositionally biased region" description="Basic and acidic residues" evidence="1">
    <location>
        <begin position="26"/>
        <end position="35"/>
    </location>
</feature>
<reference evidence="4 5" key="1">
    <citation type="journal article" date="2014" name="Genome Announc.">
        <title>Draft Genome Sequences of Two Isolates of the Roseobacter Group, Sulfitobacter sp. Strains 3SOLIMAR09 and 1FIGIMAR09, from Harbors of Mallorca Island (Mediterranean Sea).</title>
        <authorList>
            <person name="Mas-Llado M."/>
            <person name="Pina-Villalonga J.M."/>
            <person name="Brunet-Galmes I."/>
            <person name="Nogales B."/>
            <person name="Bosch R."/>
        </authorList>
    </citation>
    <scope>NUCLEOTIDE SEQUENCE [LARGE SCALE GENOMIC DNA]</scope>
    <source>
        <strain evidence="4 5">1FIGIMAR09</strain>
    </source>
</reference>
<evidence type="ECO:0000313" key="4">
    <source>
        <dbReference type="EMBL" id="KAJ01739.1"/>
    </source>
</evidence>
<dbReference type="SUPFAM" id="SSF47473">
    <property type="entry name" value="EF-hand"/>
    <property type="match status" value="1"/>
</dbReference>
<keyword evidence="2" id="KW-0732">Signal</keyword>
<dbReference type="Proteomes" id="UP000027337">
    <property type="component" value="Unassembled WGS sequence"/>
</dbReference>
<dbReference type="STRING" id="83219.PM02_17745"/>
<comment type="caution">
    <text evidence="4">The sequence shown here is derived from an EMBL/GenBank/DDBJ whole genome shotgun (WGS) entry which is preliminary data.</text>
</comment>
<dbReference type="InterPro" id="IPR018247">
    <property type="entry name" value="EF_Hand_1_Ca_BS"/>
</dbReference>
<dbReference type="AlphaFoldDB" id="A0A061SQQ2"/>